<sequence>MEKEKQLQPFQFVQISQEVHHVISAYKSVNDSKVIGVLQLDLIKLLDEMEIKTEAVVEKLLEIILAKDCTHERADKALQGLKSLVQPFPEMDEKQIDKLFKKQKKVQYPSNWETDRYQQTYWGWDDYGNQKKYLIMPQNQRYIGLYGDMDPKPLNGLCAICHELSTVSMFSVKLKARGASGNYTKRGNLICRNGAECNARINDPQYLNRFVDYMTNH</sequence>
<dbReference type="Pfam" id="PF07299">
    <property type="entry name" value="EF-G-binding_N"/>
    <property type="match status" value="1"/>
</dbReference>
<evidence type="ECO:0000259" key="1">
    <source>
        <dbReference type="Pfam" id="PF07299"/>
    </source>
</evidence>
<dbReference type="CDD" id="cd16342">
    <property type="entry name" value="FusC_FusB"/>
    <property type="match status" value="1"/>
</dbReference>
<dbReference type="GO" id="GO:0003746">
    <property type="term" value="F:translation elongation factor activity"/>
    <property type="evidence" value="ECO:0007669"/>
    <property type="project" value="UniProtKB-KW"/>
</dbReference>
<protein>
    <submittedName>
        <fullName evidence="2">Elongation factor G-binding protein</fullName>
    </submittedName>
</protein>
<proteinExistence type="predicted"/>
<gene>
    <name evidence="2" type="ORF">FY536_03250</name>
</gene>
<dbReference type="AlphaFoldDB" id="A0A7H1MLM2"/>
<dbReference type="InterPro" id="IPR038344">
    <property type="entry name" value="EF-G_N_sf"/>
</dbReference>
<name>A0A7H1MLM2_9LACO</name>
<dbReference type="EMBL" id="CP043431">
    <property type="protein sequence ID" value="QNT64358.1"/>
    <property type="molecule type" value="Genomic_DNA"/>
</dbReference>
<accession>A0A7H1MLM2</accession>
<organism evidence="2 3">
    <name type="scientific">Weissella koreensis</name>
    <dbReference type="NCBI Taxonomy" id="165096"/>
    <lineage>
        <taxon>Bacteria</taxon>
        <taxon>Bacillati</taxon>
        <taxon>Bacillota</taxon>
        <taxon>Bacilli</taxon>
        <taxon>Lactobacillales</taxon>
        <taxon>Lactobacillaceae</taxon>
        <taxon>Weissella</taxon>
    </lineage>
</organism>
<dbReference type="Gene3D" id="1.20.1280.250">
    <property type="match status" value="1"/>
</dbReference>
<evidence type="ECO:0000313" key="3">
    <source>
        <dbReference type="Proteomes" id="UP000516446"/>
    </source>
</evidence>
<keyword evidence="2" id="KW-0648">Protein biosynthesis</keyword>
<reference evidence="2 3" key="1">
    <citation type="submission" date="2019-08" db="EMBL/GenBank/DDBJ databases">
        <authorList>
            <person name="Chang H.C."/>
            <person name="Mun S.Y."/>
        </authorList>
    </citation>
    <scope>NUCLEOTIDE SEQUENCE [LARGE SCALE GENOMIC DNA]</scope>
    <source>
        <strain evidence="2 3">SK</strain>
    </source>
</reference>
<dbReference type="RefSeq" id="WP_006846080.1">
    <property type="nucleotide sequence ID" value="NZ_CP026847.1"/>
</dbReference>
<evidence type="ECO:0000313" key="2">
    <source>
        <dbReference type="EMBL" id="QNT64358.1"/>
    </source>
</evidence>
<dbReference type="Proteomes" id="UP000516446">
    <property type="component" value="Chromosome"/>
</dbReference>
<feature type="domain" description="Elongation factor G-binding protein N-terminal" evidence="1">
    <location>
        <begin position="7"/>
        <end position="89"/>
    </location>
</feature>
<keyword evidence="3" id="KW-1185">Reference proteome</keyword>
<keyword evidence="2" id="KW-0251">Elongation factor</keyword>
<dbReference type="InterPro" id="IPR010841">
    <property type="entry name" value="EF-G-binding_N"/>
</dbReference>